<protein>
    <submittedName>
        <fullName evidence="2">Uncharacterized protein</fullName>
    </submittedName>
</protein>
<proteinExistence type="predicted"/>
<reference evidence="3" key="1">
    <citation type="journal article" date="2018" name="Nat. Microbiol.">
        <title>Leveraging single-cell genomics to expand the fungal tree of life.</title>
        <authorList>
            <person name="Ahrendt S.R."/>
            <person name="Quandt C.A."/>
            <person name="Ciobanu D."/>
            <person name="Clum A."/>
            <person name="Salamov A."/>
            <person name="Andreopoulos B."/>
            <person name="Cheng J.F."/>
            <person name="Woyke T."/>
            <person name="Pelin A."/>
            <person name="Henrissat B."/>
            <person name="Reynolds N.K."/>
            <person name="Benny G.L."/>
            <person name="Smith M.E."/>
            <person name="James T.Y."/>
            <person name="Grigoriev I.V."/>
        </authorList>
    </citation>
    <scope>NUCLEOTIDE SEQUENCE [LARGE SCALE GENOMIC DNA]</scope>
</reference>
<evidence type="ECO:0000313" key="2">
    <source>
        <dbReference type="EMBL" id="RKO94820.1"/>
    </source>
</evidence>
<dbReference type="AlphaFoldDB" id="A0A4P9WTX3"/>
<evidence type="ECO:0000256" key="1">
    <source>
        <dbReference type="SAM" id="MobiDB-lite"/>
    </source>
</evidence>
<dbReference type="EMBL" id="KZ993814">
    <property type="protein sequence ID" value="RKO94820.1"/>
    <property type="molecule type" value="Genomic_DNA"/>
</dbReference>
<keyword evidence="3" id="KW-1185">Reference proteome</keyword>
<evidence type="ECO:0000313" key="3">
    <source>
        <dbReference type="Proteomes" id="UP000269721"/>
    </source>
</evidence>
<accession>A0A4P9WTX3</accession>
<gene>
    <name evidence="2" type="ORF">BDK51DRAFT_32044</name>
</gene>
<name>A0A4P9WTX3_9FUNG</name>
<sequence>MMQINTNWFLKWWRLAKLDSVIQFIPVVLQDLVQVCSSSSPHPQIGSVSRSLNAIGQPMTFCGLTEYLAPIQKMLKMVHINTASKAEHHQMIEEFRLPISGVSPALPSSQTNSQLYPTWSLGPTLIPAATTPFRGGRFLYEVPSTCLLLMMEGYAKESLDREEASQAPTLPHQDASGH</sequence>
<dbReference type="Proteomes" id="UP000269721">
    <property type="component" value="Unassembled WGS sequence"/>
</dbReference>
<organism evidence="2 3">
    <name type="scientific">Blyttiomyces helicus</name>
    <dbReference type="NCBI Taxonomy" id="388810"/>
    <lineage>
        <taxon>Eukaryota</taxon>
        <taxon>Fungi</taxon>
        <taxon>Fungi incertae sedis</taxon>
        <taxon>Chytridiomycota</taxon>
        <taxon>Chytridiomycota incertae sedis</taxon>
        <taxon>Chytridiomycetes</taxon>
        <taxon>Chytridiomycetes incertae sedis</taxon>
        <taxon>Blyttiomyces</taxon>
    </lineage>
</organism>
<feature type="region of interest" description="Disordered" evidence="1">
    <location>
        <begin position="159"/>
        <end position="178"/>
    </location>
</feature>